<proteinExistence type="predicted"/>
<organism evidence="2 3">
    <name type="scientific">Adineta steineri</name>
    <dbReference type="NCBI Taxonomy" id="433720"/>
    <lineage>
        <taxon>Eukaryota</taxon>
        <taxon>Metazoa</taxon>
        <taxon>Spiralia</taxon>
        <taxon>Gnathifera</taxon>
        <taxon>Rotifera</taxon>
        <taxon>Eurotatoria</taxon>
        <taxon>Bdelloidea</taxon>
        <taxon>Adinetida</taxon>
        <taxon>Adinetidae</taxon>
        <taxon>Adineta</taxon>
    </lineage>
</organism>
<protein>
    <submittedName>
        <fullName evidence="2">Uncharacterized protein</fullName>
    </submittedName>
</protein>
<dbReference type="Proteomes" id="UP000663860">
    <property type="component" value="Unassembled WGS sequence"/>
</dbReference>
<dbReference type="Proteomes" id="UP000663868">
    <property type="component" value="Unassembled WGS sequence"/>
</dbReference>
<dbReference type="AlphaFoldDB" id="A0A818TI64"/>
<sequence>MRLPLTFRSSSNINVIPIHYQTTLTSNDQLITKSKQTKLYVVDTECQKVETQNQGALIKMVDFSINTQKLRLAKQEFRKISTDGNRMIT</sequence>
<name>A0A818TI64_9BILA</name>
<accession>A0A818TI64</accession>
<evidence type="ECO:0000313" key="1">
    <source>
        <dbReference type="EMBL" id="CAF0770693.1"/>
    </source>
</evidence>
<comment type="caution">
    <text evidence="2">The sequence shown here is derived from an EMBL/GenBank/DDBJ whole genome shotgun (WGS) entry which is preliminary data.</text>
</comment>
<evidence type="ECO:0000313" key="3">
    <source>
        <dbReference type="Proteomes" id="UP000663868"/>
    </source>
</evidence>
<gene>
    <name evidence="1" type="ORF">IZO911_LOCUS5260</name>
    <name evidence="2" type="ORF">KXQ929_LOCUS10122</name>
</gene>
<evidence type="ECO:0000313" key="2">
    <source>
        <dbReference type="EMBL" id="CAF3687625.1"/>
    </source>
</evidence>
<reference evidence="2" key="1">
    <citation type="submission" date="2021-02" db="EMBL/GenBank/DDBJ databases">
        <authorList>
            <person name="Nowell W R."/>
        </authorList>
    </citation>
    <scope>NUCLEOTIDE SEQUENCE</scope>
</reference>
<dbReference type="EMBL" id="CAJNOE010000031">
    <property type="protein sequence ID" value="CAF0770693.1"/>
    <property type="molecule type" value="Genomic_DNA"/>
</dbReference>
<dbReference type="EMBL" id="CAJOBB010000473">
    <property type="protein sequence ID" value="CAF3687625.1"/>
    <property type="molecule type" value="Genomic_DNA"/>
</dbReference>